<keyword evidence="1" id="KW-0812">Transmembrane</keyword>
<evidence type="ECO:0000313" key="2">
    <source>
        <dbReference type="EMBL" id="WBM79141.1"/>
    </source>
</evidence>
<dbReference type="Proteomes" id="UP001212421">
    <property type="component" value="Chromosome"/>
</dbReference>
<evidence type="ECO:0008006" key="4">
    <source>
        <dbReference type="Google" id="ProtNLM"/>
    </source>
</evidence>
<accession>A0ABY7N9F8</accession>
<feature type="transmembrane region" description="Helical" evidence="1">
    <location>
        <begin position="12"/>
        <end position="34"/>
    </location>
</feature>
<name>A0ABY7N9F8_9MICO</name>
<feature type="transmembrane region" description="Helical" evidence="1">
    <location>
        <begin position="54"/>
        <end position="76"/>
    </location>
</feature>
<evidence type="ECO:0000313" key="3">
    <source>
        <dbReference type="Proteomes" id="UP001212421"/>
    </source>
</evidence>
<feature type="transmembrane region" description="Helical" evidence="1">
    <location>
        <begin position="113"/>
        <end position="136"/>
    </location>
</feature>
<reference evidence="2 3" key="1">
    <citation type="submission" date="2021-05" db="EMBL/GenBank/DDBJ databases">
        <authorList>
            <person name="Kumar R."/>
            <person name="Kumar A."/>
            <person name="Mukhia S."/>
        </authorList>
    </citation>
    <scope>NUCLEOTIDE SEQUENCE [LARGE SCALE GENOMIC DNA]</scope>
    <source>
        <strain evidence="2 3">ERMR7:08</strain>
    </source>
</reference>
<feature type="transmembrane region" description="Helical" evidence="1">
    <location>
        <begin position="83"/>
        <end position="107"/>
    </location>
</feature>
<keyword evidence="1" id="KW-0472">Membrane</keyword>
<evidence type="ECO:0000256" key="1">
    <source>
        <dbReference type="SAM" id="Phobius"/>
    </source>
</evidence>
<proteinExistence type="predicted"/>
<keyword evidence="1" id="KW-1133">Transmembrane helix</keyword>
<sequence length="148" mass="15407">MKLSVSAALLRGILIGLLLFGAVSAFAGGILGAFLNGGGIPLTYLEGSPFSSYLVPGLVLGLIVGGTQLLGAIGLLRRAEWALIASVVAGFGMVIWIFVEIAVIRKYSALQTVYFTLGSAQLILVYALLGLAPGMVRGLTPTRERATR</sequence>
<organism evidence="2 3">
    <name type="scientific">Cryobacterium breve</name>
    <dbReference type="NCBI Taxonomy" id="1259258"/>
    <lineage>
        <taxon>Bacteria</taxon>
        <taxon>Bacillati</taxon>
        <taxon>Actinomycetota</taxon>
        <taxon>Actinomycetes</taxon>
        <taxon>Micrococcales</taxon>
        <taxon>Microbacteriaceae</taxon>
        <taxon>Cryobacterium</taxon>
    </lineage>
</organism>
<dbReference type="RefSeq" id="WP_281533652.1">
    <property type="nucleotide sequence ID" value="NZ_CP075584.1"/>
</dbReference>
<keyword evidence="3" id="KW-1185">Reference proteome</keyword>
<dbReference type="EMBL" id="CP075584">
    <property type="protein sequence ID" value="WBM79141.1"/>
    <property type="molecule type" value="Genomic_DNA"/>
</dbReference>
<gene>
    <name evidence="2" type="ORF">KIV56_11635</name>
</gene>
<protein>
    <recommendedName>
        <fullName evidence="4">DUF4383 domain-containing protein</fullName>
    </recommendedName>
</protein>